<dbReference type="Gene3D" id="1.20.1260.10">
    <property type="match status" value="1"/>
</dbReference>
<proteinExistence type="inferred from homology"/>
<dbReference type="PANTHER" id="PTHR42932">
    <property type="entry name" value="GENERAL STRESS PROTEIN 20U"/>
    <property type="match status" value="1"/>
</dbReference>
<evidence type="ECO:0000256" key="1">
    <source>
        <dbReference type="ARBA" id="ARBA00009497"/>
    </source>
</evidence>
<keyword evidence="5" id="KW-1185">Reference proteome</keyword>
<dbReference type="GO" id="GO:0016722">
    <property type="term" value="F:oxidoreductase activity, acting on metal ions"/>
    <property type="evidence" value="ECO:0007669"/>
    <property type="project" value="InterPro"/>
</dbReference>
<dbReference type="Proteomes" id="UP000321577">
    <property type="component" value="Unassembled WGS sequence"/>
</dbReference>
<reference evidence="4 5" key="1">
    <citation type="submission" date="2019-07" db="EMBL/GenBank/DDBJ databases">
        <title>Whole genome shotgun sequence of Brevifollis gellanilyticus NBRC 108608.</title>
        <authorList>
            <person name="Hosoyama A."/>
            <person name="Uohara A."/>
            <person name="Ohji S."/>
            <person name="Ichikawa N."/>
        </authorList>
    </citation>
    <scope>NUCLEOTIDE SEQUENCE [LARGE SCALE GENOMIC DNA]</scope>
    <source>
        <strain evidence="4 5">NBRC 108608</strain>
    </source>
</reference>
<dbReference type="GO" id="GO:0008199">
    <property type="term" value="F:ferric iron binding"/>
    <property type="evidence" value="ECO:0007669"/>
    <property type="project" value="InterPro"/>
</dbReference>
<dbReference type="InterPro" id="IPR023188">
    <property type="entry name" value="DPS_DNA-bd_CS"/>
</dbReference>
<sequence length="151" mass="17046">MKKDSTHPTELTDSLNQVLADSYALLSLTHLAHWNVEGQGFFALHTAFQTQYEELFTAVDEIAERVRALNAYAIGGLSRLAEVAQMEEFVSPLSQEDYVKKLIKANEKLLSDAVKCRDLAGNTDDAETEDLMINRVTLHQKTVWMLKSFLK</sequence>
<dbReference type="InterPro" id="IPR008331">
    <property type="entry name" value="Ferritin_DPS_dom"/>
</dbReference>
<protein>
    <submittedName>
        <fullName evidence="4">DNA starvation/stationary phase protection protein</fullName>
    </submittedName>
</protein>
<dbReference type="PROSITE" id="PS00819">
    <property type="entry name" value="DPS_2"/>
    <property type="match status" value="1"/>
</dbReference>
<dbReference type="InterPro" id="IPR012347">
    <property type="entry name" value="Ferritin-like"/>
</dbReference>
<gene>
    <name evidence="4" type="primary">dpsA</name>
    <name evidence="4" type="ORF">BGE01nite_50420</name>
</gene>
<evidence type="ECO:0000313" key="5">
    <source>
        <dbReference type="Proteomes" id="UP000321577"/>
    </source>
</evidence>
<dbReference type="PANTHER" id="PTHR42932:SF3">
    <property type="entry name" value="DNA PROTECTION DURING STARVATION PROTEIN"/>
    <property type="match status" value="1"/>
</dbReference>
<evidence type="ECO:0000313" key="4">
    <source>
        <dbReference type="EMBL" id="GEP45751.1"/>
    </source>
</evidence>
<evidence type="ECO:0000259" key="3">
    <source>
        <dbReference type="Pfam" id="PF00210"/>
    </source>
</evidence>
<dbReference type="SUPFAM" id="SSF47240">
    <property type="entry name" value="Ferritin-like"/>
    <property type="match status" value="1"/>
</dbReference>
<dbReference type="Pfam" id="PF00210">
    <property type="entry name" value="Ferritin"/>
    <property type="match status" value="1"/>
</dbReference>
<feature type="domain" description="Ferritin/DPS" evidence="3">
    <location>
        <begin position="13"/>
        <end position="150"/>
    </location>
</feature>
<dbReference type="EMBL" id="BKAG01000058">
    <property type="protein sequence ID" value="GEP45751.1"/>
    <property type="molecule type" value="Genomic_DNA"/>
</dbReference>
<dbReference type="InterPro" id="IPR002177">
    <property type="entry name" value="DPS_DNA-bd"/>
</dbReference>
<comment type="caution">
    <text evidence="4">The sequence shown here is derived from an EMBL/GenBank/DDBJ whole genome shotgun (WGS) entry which is preliminary data.</text>
</comment>
<accession>A0A512MHD7</accession>
<dbReference type="OrthoDB" id="9797023at2"/>
<dbReference type="RefSeq" id="WP_146854931.1">
    <property type="nucleotide sequence ID" value="NZ_BKAG01000058.1"/>
</dbReference>
<dbReference type="PRINTS" id="PR01346">
    <property type="entry name" value="HELNAPAPROT"/>
</dbReference>
<dbReference type="CDD" id="cd01043">
    <property type="entry name" value="DPS"/>
    <property type="match status" value="1"/>
</dbReference>
<comment type="similarity">
    <text evidence="1 2">Belongs to the Dps family.</text>
</comment>
<dbReference type="PIRSF" id="PIRSF005900">
    <property type="entry name" value="Dps"/>
    <property type="match status" value="1"/>
</dbReference>
<organism evidence="4 5">
    <name type="scientific">Brevifollis gellanilyticus</name>
    <dbReference type="NCBI Taxonomy" id="748831"/>
    <lineage>
        <taxon>Bacteria</taxon>
        <taxon>Pseudomonadati</taxon>
        <taxon>Verrucomicrobiota</taxon>
        <taxon>Verrucomicrobiia</taxon>
        <taxon>Verrucomicrobiales</taxon>
        <taxon>Verrucomicrobiaceae</taxon>
    </lineage>
</organism>
<evidence type="ECO:0000256" key="2">
    <source>
        <dbReference type="RuleBase" id="RU003875"/>
    </source>
</evidence>
<dbReference type="AlphaFoldDB" id="A0A512MHD7"/>
<name>A0A512MHD7_9BACT</name>
<dbReference type="InterPro" id="IPR009078">
    <property type="entry name" value="Ferritin-like_SF"/>
</dbReference>